<feature type="region of interest" description="Disordered" evidence="11">
    <location>
        <begin position="599"/>
        <end position="724"/>
    </location>
</feature>
<dbReference type="InterPro" id="IPR001841">
    <property type="entry name" value="Znf_RING"/>
</dbReference>
<feature type="domain" description="RING-type" evidence="14">
    <location>
        <begin position="178"/>
        <end position="231"/>
    </location>
</feature>
<dbReference type="GO" id="GO:0000785">
    <property type="term" value="C:chromatin"/>
    <property type="evidence" value="ECO:0007669"/>
    <property type="project" value="TreeGrafter"/>
</dbReference>
<dbReference type="InterPro" id="IPR001965">
    <property type="entry name" value="Znf_PHD"/>
</dbReference>
<dbReference type="Pfam" id="PF00643">
    <property type="entry name" value="zf-B_box"/>
    <property type="match status" value="1"/>
</dbReference>
<evidence type="ECO:0000256" key="10">
    <source>
        <dbReference type="PROSITE-ProRule" id="PRU00035"/>
    </source>
</evidence>
<evidence type="ECO:0000256" key="2">
    <source>
        <dbReference type="ARBA" id="ARBA00022723"/>
    </source>
</evidence>
<feature type="region of interest" description="Disordered" evidence="11">
    <location>
        <begin position="52"/>
        <end position="112"/>
    </location>
</feature>
<feature type="region of interest" description="Disordered" evidence="11">
    <location>
        <begin position="820"/>
        <end position="872"/>
    </location>
</feature>
<keyword evidence="17" id="KW-1185">Reference proteome</keyword>
<dbReference type="SMR" id="A0A482XDD9"/>
<evidence type="ECO:0008006" key="18">
    <source>
        <dbReference type="Google" id="ProtNLM"/>
    </source>
</evidence>
<dbReference type="InterPro" id="IPR011011">
    <property type="entry name" value="Znf_FYVE_PHD"/>
</dbReference>
<dbReference type="Pfam" id="PF00439">
    <property type="entry name" value="Bromodomain"/>
    <property type="match status" value="1"/>
</dbReference>
<dbReference type="OrthoDB" id="1870062at2759"/>
<dbReference type="STRING" id="195883.A0A482XDD9"/>
<keyword evidence="3" id="KW-0677">Repeat</keyword>
<feature type="compositionally biased region" description="Low complexity" evidence="11">
    <location>
        <begin position="635"/>
        <end position="645"/>
    </location>
</feature>
<feature type="domain" description="PHD-type" evidence="13">
    <location>
        <begin position="873"/>
        <end position="923"/>
    </location>
</feature>
<dbReference type="InterPro" id="IPR036427">
    <property type="entry name" value="Bromodomain-like_sf"/>
</dbReference>
<dbReference type="Proteomes" id="UP000291343">
    <property type="component" value="Unassembled WGS sequence"/>
</dbReference>
<dbReference type="InterPro" id="IPR000315">
    <property type="entry name" value="Znf_B-box"/>
</dbReference>
<feature type="compositionally biased region" description="Low complexity" evidence="11">
    <location>
        <begin position="661"/>
        <end position="686"/>
    </location>
</feature>
<dbReference type="PROSITE" id="PS50014">
    <property type="entry name" value="BROMODOMAIN_2"/>
    <property type="match status" value="1"/>
</dbReference>
<feature type="compositionally biased region" description="Low complexity" evidence="11">
    <location>
        <begin position="100"/>
        <end position="112"/>
    </location>
</feature>
<dbReference type="Gene3D" id="3.30.40.10">
    <property type="entry name" value="Zinc/RING finger domain, C3HC4 (zinc finger)"/>
    <property type="match status" value="2"/>
</dbReference>
<feature type="compositionally biased region" description="Polar residues" evidence="11">
    <location>
        <begin position="73"/>
        <end position="84"/>
    </location>
</feature>
<reference evidence="16 17" key="1">
    <citation type="journal article" date="2017" name="Gigascience">
        <title>Genome sequence of the small brown planthopper, Laodelphax striatellus.</title>
        <authorList>
            <person name="Zhu J."/>
            <person name="Jiang F."/>
            <person name="Wang X."/>
            <person name="Yang P."/>
            <person name="Bao Y."/>
            <person name="Zhao W."/>
            <person name="Wang W."/>
            <person name="Lu H."/>
            <person name="Wang Q."/>
            <person name="Cui N."/>
            <person name="Li J."/>
            <person name="Chen X."/>
            <person name="Luo L."/>
            <person name="Yu J."/>
            <person name="Kang L."/>
            <person name="Cui F."/>
        </authorList>
    </citation>
    <scope>NUCLEOTIDE SEQUENCE [LARGE SCALE GENOMIC DNA]</scope>
    <source>
        <strain evidence="16">Lst14</strain>
    </source>
</reference>
<keyword evidence="2" id="KW-0479">Metal-binding</keyword>
<dbReference type="CDD" id="cd19775">
    <property type="entry name" value="Bbox2_TIF1_C-VI"/>
    <property type="match status" value="1"/>
</dbReference>
<feature type="compositionally biased region" description="Polar residues" evidence="11">
    <location>
        <begin position="850"/>
        <end position="864"/>
    </location>
</feature>
<feature type="region of interest" description="Disordered" evidence="11">
    <location>
        <begin position="747"/>
        <end position="789"/>
    </location>
</feature>
<dbReference type="SMART" id="SM00336">
    <property type="entry name" value="BBOX"/>
    <property type="match status" value="2"/>
</dbReference>
<evidence type="ECO:0000256" key="3">
    <source>
        <dbReference type="ARBA" id="ARBA00022737"/>
    </source>
</evidence>
<gene>
    <name evidence="16" type="ORF">LSTR_LSTR004230</name>
</gene>
<keyword evidence="7 10" id="KW-0103">Bromodomain</keyword>
<dbReference type="InterPro" id="IPR003649">
    <property type="entry name" value="Bbox_C"/>
</dbReference>
<dbReference type="FunCoup" id="A0A482XDD9">
    <property type="interactions" value="1913"/>
</dbReference>
<evidence type="ECO:0000313" key="16">
    <source>
        <dbReference type="EMBL" id="RZF43717.1"/>
    </source>
</evidence>
<dbReference type="PROSITE" id="PS50119">
    <property type="entry name" value="ZF_BBOX"/>
    <property type="match status" value="2"/>
</dbReference>
<keyword evidence="4 9" id="KW-0863">Zinc-finger</keyword>
<evidence type="ECO:0000259" key="13">
    <source>
        <dbReference type="PROSITE" id="PS50016"/>
    </source>
</evidence>
<evidence type="ECO:0000256" key="5">
    <source>
        <dbReference type="ARBA" id="ARBA00022833"/>
    </source>
</evidence>
<dbReference type="InParanoid" id="A0A482XDD9"/>
<evidence type="ECO:0000313" key="17">
    <source>
        <dbReference type="Proteomes" id="UP000291343"/>
    </source>
</evidence>
<dbReference type="SUPFAM" id="SSF47370">
    <property type="entry name" value="Bromodomain"/>
    <property type="match status" value="1"/>
</dbReference>
<dbReference type="Gene3D" id="3.30.160.60">
    <property type="entry name" value="Classic Zinc Finger"/>
    <property type="match status" value="1"/>
</dbReference>
<dbReference type="GO" id="GO:0005634">
    <property type="term" value="C:nucleus"/>
    <property type="evidence" value="ECO:0007669"/>
    <property type="project" value="UniProtKB-SubCell"/>
</dbReference>
<dbReference type="Gene3D" id="4.10.830.40">
    <property type="match status" value="1"/>
</dbReference>
<keyword evidence="5" id="KW-0862">Zinc</keyword>
<dbReference type="Pfam" id="PF00628">
    <property type="entry name" value="PHD"/>
    <property type="match status" value="1"/>
</dbReference>
<comment type="caution">
    <text evidence="16">The sequence shown here is derived from an EMBL/GenBank/DDBJ whole genome shotgun (WGS) entry which is preliminary data.</text>
</comment>
<organism evidence="16 17">
    <name type="scientific">Laodelphax striatellus</name>
    <name type="common">Small brown planthopper</name>
    <name type="synonym">Delphax striatella</name>
    <dbReference type="NCBI Taxonomy" id="195883"/>
    <lineage>
        <taxon>Eukaryota</taxon>
        <taxon>Metazoa</taxon>
        <taxon>Ecdysozoa</taxon>
        <taxon>Arthropoda</taxon>
        <taxon>Hexapoda</taxon>
        <taxon>Insecta</taxon>
        <taxon>Pterygota</taxon>
        <taxon>Neoptera</taxon>
        <taxon>Paraneoptera</taxon>
        <taxon>Hemiptera</taxon>
        <taxon>Auchenorrhyncha</taxon>
        <taxon>Fulgoroidea</taxon>
        <taxon>Delphacidae</taxon>
        <taxon>Criomorphinae</taxon>
        <taxon>Laodelphax</taxon>
    </lineage>
</organism>
<evidence type="ECO:0000256" key="4">
    <source>
        <dbReference type="ARBA" id="ARBA00022771"/>
    </source>
</evidence>
<dbReference type="InterPro" id="IPR019787">
    <property type="entry name" value="Znf_PHD-finger"/>
</dbReference>
<evidence type="ECO:0000259" key="15">
    <source>
        <dbReference type="PROSITE" id="PS50119"/>
    </source>
</evidence>
<dbReference type="PRINTS" id="PR00503">
    <property type="entry name" value="BROMODOMAIN"/>
</dbReference>
<dbReference type="InterPro" id="IPR019786">
    <property type="entry name" value="Zinc_finger_PHD-type_CS"/>
</dbReference>
<dbReference type="SUPFAM" id="SSF57845">
    <property type="entry name" value="B-box zinc-binding domain"/>
    <property type="match status" value="1"/>
</dbReference>
<comment type="subcellular location">
    <subcellularLocation>
        <location evidence="1">Nucleus</location>
    </subcellularLocation>
</comment>
<dbReference type="PROSITE" id="PS50016">
    <property type="entry name" value="ZF_PHD_2"/>
    <property type="match status" value="1"/>
</dbReference>
<dbReference type="SMART" id="SM00249">
    <property type="entry name" value="PHD"/>
    <property type="match status" value="2"/>
</dbReference>
<dbReference type="SUPFAM" id="SSF57903">
    <property type="entry name" value="FYVE/PHD zinc finger"/>
    <property type="match status" value="1"/>
</dbReference>
<evidence type="ECO:0000259" key="14">
    <source>
        <dbReference type="PROSITE" id="PS50089"/>
    </source>
</evidence>
<name>A0A482XDD9_LAOST</name>
<protein>
    <recommendedName>
        <fullName evidence="18">E3 ubiquitin-protein ligase TRIM33</fullName>
    </recommendedName>
</protein>
<evidence type="ECO:0000256" key="6">
    <source>
        <dbReference type="ARBA" id="ARBA00023054"/>
    </source>
</evidence>
<evidence type="ECO:0000256" key="11">
    <source>
        <dbReference type="SAM" id="MobiDB-lite"/>
    </source>
</evidence>
<evidence type="ECO:0000256" key="1">
    <source>
        <dbReference type="ARBA" id="ARBA00004123"/>
    </source>
</evidence>
<proteinExistence type="predicted"/>
<dbReference type="GO" id="GO:0008270">
    <property type="term" value="F:zinc ion binding"/>
    <property type="evidence" value="ECO:0007669"/>
    <property type="project" value="UniProtKB-KW"/>
</dbReference>
<dbReference type="AlphaFoldDB" id="A0A482XDD9"/>
<feature type="compositionally biased region" description="Low complexity" evidence="11">
    <location>
        <begin position="696"/>
        <end position="713"/>
    </location>
</feature>
<sequence>MWTVEDMENAVKGALSSELSAEAIADLYAVPLDELQRRVDCQKRRQELHQLQLQLENGEDSQEKIPPSKESCSENGTSTSTHNTPALKMDRPPQQDNQAAEEASASAPASMSKAPAAIKIKTEPDLAAAAAAVAAGGGSSSSSSSSSGSSLIGSEEISASMASVSDVTPTNPWSSTKCIFCGQVLTANDDPKLLECLHAACKHCVTSRLKENPILEADGIATENIVVCPRCLVNCRESMIIDNYFLSESLMSNSSAAAGDGTESGDNKMADLKCGSCPENATATSWCVECAEFICEACVQAHLRLKITKEHTIKPKEEAEPENNSVQQGVLPKSQLCSVHRQERLTLFCEACDRLTCRDCQLSSHRDHKYKFINEIAAETRTLIASLLSEVTYKRVLLKSAMKVIDDRQRLILDKRKELVNDITQMVVKLTNTINTRGKQLVVRLNDVCDAKQVTLNEKKQALDQLSNLTDDCIEFVNNALDQGSDMALLASKTNLTSHLQRIKSRRADIPNPEIPVRISLALDKVPELIKALFLQCWPQVELIVLFSATIVHFTFPEKMCYQMELAAFMASHAMRTTSPQNQQIAYVHRLGGPPNVIVTASSTQPGYLPPPQGHPPHMVSAQGQHAARYPPPYQQGQQQHGRPPAGSYSSAARQLVQRVQSPHSSNQLQQQQQQSHRGSPAAASGGSSGILWHIPQQQQQQQQSTAAVKAAAAPPPPPLIQLPLAADDTSFKITLKQQINSQTTAAAATGGGSKTPPVAAAVGGGTWVTSSVPKTPSPHPPSSKANDDAEKCLDKFCQDSVNDLMMTIAKLDSHGTKVIAEGGGGAETNGPLVDSSTDSPHAPTPRPAPSTQGNTHRQSQSQRESQKDDPNEDWCAVCLDGGEPVLCCDYCPKVFHIKCHIPRIPDFPDESDPWQCLLCTDMVPLSNKVAEIGVKRKASTGLSPEEQKLVERILLELYCQYDPSLHFREIVSPENTGYYEVIKKPMSFEKVRQKLDPADATVEKYSSVEDVISDIRLIFKNAYIYNSINSQVYTDAKTLEELLDQMLEKWIPALAVVAAVDSVQPAAKRVRRAISD</sequence>
<dbReference type="PANTHER" id="PTHR45915">
    <property type="entry name" value="TRANSCRIPTION INTERMEDIARY FACTOR"/>
    <property type="match status" value="1"/>
</dbReference>
<dbReference type="SUPFAM" id="SSF57850">
    <property type="entry name" value="RING/U-box"/>
    <property type="match status" value="1"/>
</dbReference>
<dbReference type="PANTHER" id="PTHR45915:SF6">
    <property type="entry name" value="E3 UBIQUITIN-PROTEIN LIGASE TRIM33"/>
    <property type="match status" value="1"/>
</dbReference>
<dbReference type="SMART" id="SM00297">
    <property type="entry name" value="BROMO"/>
    <property type="match status" value="1"/>
</dbReference>
<evidence type="ECO:0000256" key="8">
    <source>
        <dbReference type="ARBA" id="ARBA00023242"/>
    </source>
</evidence>
<feature type="domain" description="B box-type" evidence="15">
    <location>
        <begin position="269"/>
        <end position="316"/>
    </location>
</feature>
<evidence type="ECO:0000256" key="9">
    <source>
        <dbReference type="PROSITE-ProRule" id="PRU00024"/>
    </source>
</evidence>
<dbReference type="InterPro" id="IPR013083">
    <property type="entry name" value="Znf_RING/FYVE/PHD"/>
</dbReference>
<evidence type="ECO:0000259" key="12">
    <source>
        <dbReference type="PROSITE" id="PS50014"/>
    </source>
</evidence>
<dbReference type="PROSITE" id="PS50089">
    <property type="entry name" value="ZF_RING_2"/>
    <property type="match status" value="1"/>
</dbReference>
<dbReference type="EMBL" id="QKKF02012238">
    <property type="protein sequence ID" value="RZF43717.1"/>
    <property type="molecule type" value="Genomic_DNA"/>
</dbReference>
<feature type="domain" description="Bromo" evidence="12">
    <location>
        <begin position="979"/>
        <end position="1034"/>
    </location>
</feature>
<keyword evidence="8" id="KW-0539">Nucleus</keyword>
<dbReference type="PROSITE" id="PS01359">
    <property type="entry name" value="ZF_PHD_1"/>
    <property type="match status" value="1"/>
</dbReference>
<dbReference type="Gene3D" id="1.20.920.10">
    <property type="entry name" value="Bromodomain-like"/>
    <property type="match status" value="1"/>
</dbReference>
<accession>A0A482XDD9</accession>
<keyword evidence="6" id="KW-0175">Coiled coil</keyword>
<dbReference type="CDD" id="cd15541">
    <property type="entry name" value="PHD_TIF1_like"/>
    <property type="match status" value="1"/>
</dbReference>
<evidence type="ECO:0000256" key="7">
    <source>
        <dbReference type="ARBA" id="ARBA00023117"/>
    </source>
</evidence>
<dbReference type="InterPro" id="IPR001487">
    <property type="entry name" value="Bromodomain"/>
</dbReference>
<dbReference type="CDD" id="cd19805">
    <property type="entry name" value="Bbox1_TIF1"/>
    <property type="match status" value="1"/>
</dbReference>
<feature type="domain" description="B box-type" evidence="15">
    <location>
        <begin position="332"/>
        <end position="373"/>
    </location>
</feature>
<dbReference type="SMART" id="SM00502">
    <property type="entry name" value="BBC"/>
    <property type="match status" value="1"/>
</dbReference>